<dbReference type="CDD" id="cd02042">
    <property type="entry name" value="ParAB_family"/>
    <property type="match status" value="1"/>
</dbReference>
<dbReference type="AlphaFoldDB" id="A0A368L870"/>
<dbReference type="EMBL" id="QPGB01000001">
    <property type="protein sequence ID" value="RCS59807.1"/>
    <property type="molecule type" value="Genomic_DNA"/>
</dbReference>
<dbReference type="InterPro" id="IPR027417">
    <property type="entry name" value="P-loop_NTPase"/>
</dbReference>
<sequence length="258" mass="27689">MKIVAVVSAKGGVGKTTVSANLCAALRQCGAAVVALDFDPQNALRLHFGVPHAEINGLSRSTLAAASWINAMYDTAAGVQVIPYGSVNEADRQRFEHHLEASPNWLIENLQKIGLTNDHVVVIDTPPGPSVYMQQALRAASVALVVVLADPASYATVPGMEVLLHDYCYQRPDFLGSAYLLNQVDASKALNRDIVAAFRAHIPDRILPTSVHFDQGLTEALAYGQTVFQYAPHSQGAHDILTNAQWLVQAILPTSGRG</sequence>
<organism evidence="1 2">
    <name type="scientific">Parvibium lacunae</name>
    <dbReference type="NCBI Taxonomy" id="1888893"/>
    <lineage>
        <taxon>Bacteria</taxon>
        <taxon>Pseudomonadati</taxon>
        <taxon>Pseudomonadota</taxon>
        <taxon>Betaproteobacteria</taxon>
        <taxon>Burkholderiales</taxon>
        <taxon>Alcaligenaceae</taxon>
        <taxon>Parvibium</taxon>
    </lineage>
</organism>
<dbReference type="NCBIfam" id="TIGR03371">
    <property type="entry name" value="cellulose_yhjQ"/>
    <property type="match status" value="1"/>
</dbReference>
<comment type="caution">
    <text evidence="1">The sequence shown here is derived from an EMBL/GenBank/DDBJ whole genome shotgun (WGS) entry which is preliminary data.</text>
</comment>
<dbReference type="RefSeq" id="WP_114401954.1">
    <property type="nucleotide sequence ID" value="NZ_QPGB01000001.1"/>
</dbReference>
<dbReference type="Gene3D" id="3.40.50.300">
    <property type="entry name" value="P-loop containing nucleotide triphosphate hydrolases"/>
    <property type="match status" value="1"/>
</dbReference>
<keyword evidence="2" id="KW-1185">Reference proteome</keyword>
<dbReference type="Pfam" id="PF06564">
    <property type="entry name" value="CBP_BcsQ"/>
    <property type="match status" value="1"/>
</dbReference>
<protein>
    <submittedName>
        <fullName evidence="1">Cellulose synthase operon protein YhjQ</fullName>
    </submittedName>
</protein>
<dbReference type="Proteomes" id="UP000252357">
    <property type="component" value="Unassembled WGS sequence"/>
</dbReference>
<evidence type="ECO:0000313" key="2">
    <source>
        <dbReference type="Proteomes" id="UP000252357"/>
    </source>
</evidence>
<dbReference type="InterPro" id="IPR050678">
    <property type="entry name" value="DNA_Partitioning_ATPase"/>
</dbReference>
<reference evidence="1 2" key="1">
    <citation type="journal article" date="2018" name="Int. J. Syst. Evol. Microbiol.">
        <title>Parvibium lacunae gen. nov., sp. nov., a new member of the family Alcaligenaceae isolated from a freshwater pond.</title>
        <authorList>
            <person name="Chen W.M."/>
            <person name="Xie P.B."/>
            <person name="Hsu M.Y."/>
            <person name="Sheu S.Y."/>
        </authorList>
    </citation>
    <scope>NUCLEOTIDE SEQUENCE [LARGE SCALE GENOMIC DNA]</scope>
    <source>
        <strain evidence="1 2">KMB9</strain>
    </source>
</reference>
<proteinExistence type="predicted"/>
<dbReference type="PANTHER" id="PTHR13696">
    <property type="entry name" value="P-LOOP CONTAINING NUCLEOSIDE TRIPHOSPHATE HYDROLASE"/>
    <property type="match status" value="1"/>
</dbReference>
<dbReference type="SUPFAM" id="SSF52540">
    <property type="entry name" value="P-loop containing nucleoside triphosphate hydrolases"/>
    <property type="match status" value="1"/>
</dbReference>
<name>A0A368L870_9BURK</name>
<accession>A0A368L870</accession>
<evidence type="ECO:0000313" key="1">
    <source>
        <dbReference type="EMBL" id="RCS59807.1"/>
    </source>
</evidence>
<dbReference type="InterPro" id="IPR017746">
    <property type="entry name" value="Cellulose_synthase_operon_BcsQ"/>
</dbReference>
<gene>
    <name evidence="1" type="primary">yhjQ</name>
    <name evidence="1" type="ORF">DU000_03645</name>
</gene>
<dbReference type="OrthoDB" id="5288747at2"/>
<dbReference type="PANTHER" id="PTHR13696:SF52">
    <property type="entry name" value="PARA FAMILY PROTEIN CT_582"/>
    <property type="match status" value="1"/>
</dbReference>